<dbReference type="EMBL" id="KQ988459">
    <property type="protein sequence ID" value="KZV55725.1"/>
    <property type="molecule type" value="Genomic_DNA"/>
</dbReference>
<proteinExistence type="predicted"/>
<evidence type="ECO:0000313" key="2">
    <source>
        <dbReference type="EMBL" id="KZV55725.1"/>
    </source>
</evidence>
<accession>A0A2Z7DAS8</accession>
<dbReference type="Proteomes" id="UP000250235">
    <property type="component" value="Unassembled WGS sequence"/>
</dbReference>
<organism evidence="2 3">
    <name type="scientific">Dorcoceras hygrometricum</name>
    <dbReference type="NCBI Taxonomy" id="472368"/>
    <lineage>
        <taxon>Eukaryota</taxon>
        <taxon>Viridiplantae</taxon>
        <taxon>Streptophyta</taxon>
        <taxon>Embryophyta</taxon>
        <taxon>Tracheophyta</taxon>
        <taxon>Spermatophyta</taxon>
        <taxon>Magnoliopsida</taxon>
        <taxon>eudicotyledons</taxon>
        <taxon>Gunneridae</taxon>
        <taxon>Pentapetalae</taxon>
        <taxon>asterids</taxon>
        <taxon>lamiids</taxon>
        <taxon>Lamiales</taxon>
        <taxon>Gesneriaceae</taxon>
        <taxon>Didymocarpoideae</taxon>
        <taxon>Trichosporeae</taxon>
        <taxon>Loxocarpinae</taxon>
        <taxon>Dorcoceras</taxon>
    </lineage>
</organism>
<keyword evidence="3" id="KW-1185">Reference proteome</keyword>
<feature type="compositionally biased region" description="Basic and acidic residues" evidence="1">
    <location>
        <begin position="161"/>
        <end position="175"/>
    </location>
</feature>
<protein>
    <submittedName>
        <fullName evidence="2">Uncharacterized protein</fullName>
    </submittedName>
</protein>
<gene>
    <name evidence="2" type="ORF">F511_12560</name>
</gene>
<name>A0A2Z7DAS8_9LAMI</name>
<reference evidence="2 3" key="1">
    <citation type="journal article" date="2015" name="Proc. Natl. Acad. Sci. U.S.A.">
        <title>The resurrection genome of Boea hygrometrica: A blueprint for survival of dehydration.</title>
        <authorList>
            <person name="Xiao L."/>
            <person name="Yang G."/>
            <person name="Zhang L."/>
            <person name="Yang X."/>
            <person name="Zhao S."/>
            <person name="Ji Z."/>
            <person name="Zhou Q."/>
            <person name="Hu M."/>
            <person name="Wang Y."/>
            <person name="Chen M."/>
            <person name="Xu Y."/>
            <person name="Jin H."/>
            <person name="Xiao X."/>
            <person name="Hu G."/>
            <person name="Bao F."/>
            <person name="Hu Y."/>
            <person name="Wan P."/>
            <person name="Li L."/>
            <person name="Deng X."/>
            <person name="Kuang T."/>
            <person name="Xiang C."/>
            <person name="Zhu J.K."/>
            <person name="Oliver M.J."/>
            <person name="He Y."/>
        </authorList>
    </citation>
    <scope>NUCLEOTIDE SEQUENCE [LARGE SCALE GENOMIC DNA]</scope>
    <source>
        <strain evidence="3">cv. XS01</strain>
    </source>
</reference>
<feature type="region of interest" description="Disordered" evidence="1">
    <location>
        <begin position="156"/>
        <end position="175"/>
    </location>
</feature>
<evidence type="ECO:0000256" key="1">
    <source>
        <dbReference type="SAM" id="MobiDB-lite"/>
    </source>
</evidence>
<dbReference type="AlphaFoldDB" id="A0A2Z7DAS8"/>
<evidence type="ECO:0000313" key="3">
    <source>
        <dbReference type="Proteomes" id="UP000250235"/>
    </source>
</evidence>
<sequence>MRTYRSSYQRYNQHRVNQLRADKNKSVLDEKCRNISEQNIDKRNNIYQNREEQSSFEQEQLRGIFVIDQLRGRRSKTQIRISQSRSSQRTSAQSKFRASIKNIKCPHLPMYDERTTRTQCQKLYRSFFNDWEFVSNDNIRPEALCMKAELMKNRVNKRRTKENEKGKKRREGEAADEHIELNRQCRLLKSISFGRRTLPSV</sequence>